<feature type="transmembrane region" description="Helical" evidence="1">
    <location>
        <begin position="23"/>
        <end position="43"/>
    </location>
</feature>
<protein>
    <recommendedName>
        <fullName evidence="4">Transmembrane protein</fullName>
    </recommendedName>
</protein>
<dbReference type="AlphaFoldDB" id="A0A846QR22"/>
<evidence type="ECO:0000313" key="2">
    <source>
        <dbReference type="EMBL" id="NJB68823.1"/>
    </source>
</evidence>
<organism evidence="2 3">
    <name type="scientific">Desulfobaculum xiamenense</name>
    <dbReference type="NCBI Taxonomy" id="995050"/>
    <lineage>
        <taxon>Bacteria</taxon>
        <taxon>Pseudomonadati</taxon>
        <taxon>Thermodesulfobacteriota</taxon>
        <taxon>Desulfovibrionia</taxon>
        <taxon>Desulfovibrionales</taxon>
        <taxon>Desulfovibrionaceae</taxon>
        <taxon>Desulfobaculum</taxon>
    </lineage>
</organism>
<evidence type="ECO:0000313" key="3">
    <source>
        <dbReference type="Proteomes" id="UP000580856"/>
    </source>
</evidence>
<comment type="caution">
    <text evidence="2">The sequence shown here is derived from an EMBL/GenBank/DDBJ whole genome shotgun (WGS) entry which is preliminary data.</text>
</comment>
<accession>A0A846QR22</accession>
<gene>
    <name evidence="2" type="ORF">GGQ74_002496</name>
</gene>
<dbReference type="EMBL" id="JAATJA010000002">
    <property type="protein sequence ID" value="NJB68823.1"/>
    <property type="molecule type" value="Genomic_DNA"/>
</dbReference>
<sequence length="119" mass="14184">MLREYTELLLVLVMRALEVSTDLMTPIAILIYIATMALIYFIYFTRSHKFGSLIHIIGGVFLFFVIWNHPDYIYYKRNPWNGGYLYAVIMIVAYVYVPMKIATLATEFWRHYFKPLDRL</sequence>
<keyword evidence="1" id="KW-0812">Transmembrane</keyword>
<evidence type="ECO:0008006" key="4">
    <source>
        <dbReference type="Google" id="ProtNLM"/>
    </source>
</evidence>
<keyword evidence="1" id="KW-1133">Transmembrane helix</keyword>
<name>A0A846QR22_9BACT</name>
<evidence type="ECO:0000256" key="1">
    <source>
        <dbReference type="SAM" id="Phobius"/>
    </source>
</evidence>
<keyword evidence="3" id="KW-1185">Reference proteome</keyword>
<keyword evidence="1" id="KW-0472">Membrane</keyword>
<dbReference type="Proteomes" id="UP000580856">
    <property type="component" value="Unassembled WGS sequence"/>
</dbReference>
<dbReference type="RefSeq" id="WP_167941861.1">
    <property type="nucleotide sequence ID" value="NZ_JAATJA010000002.1"/>
</dbReference>
<feature type="transmembrane region" description="Helical" evidence="1">
    <location>
        <begin position="84"/>
        <end position="109"/>
    </location>
</feature>
<proteinExistence type="predicted"/>
<feature type="transmembrane region" description="Helical" evidence="1">
    <location>
        <begin position="50"/>
        <end position="69"/>
    </location>
</feature>
<reference evidence="2 3" key="1">
    <citation type="submission" date="2020-03" db="EMBL/GenBank/DDBJ databases">
        <title>Genomic Encyclopedia of Type Strains, Phase IV (KMG-IV): sequencing the most valuable type-strain genomes for metagenomic binning, comparative biology and taxonomic classification.</title>
        <authorList>
            <person name="Goeker M."/>
        </authorList>
    </citation>
    <scope>NUCLEOTIDE SEQUENCE [LARGE SCALE GENOMIC DNA]</scope>
    <source>
        <strain evidence="2 3">DSM 24233</strain>
    </source>
</reference>